<dbReference type="GO" id="GO:0097367">
    <property type="term" value="F:carbohydrate derivative binding"/>
    <property type="evidence" value="ECO:0007669"/>
    <property type="project" value="InterPro"/>
</dbReference>
<reference evidence="2 3" key="1">
    <citation type="submission" date="2016-10" db="EMBL/GenBank/DDBJ databases">
        <authorList>
            <person name="de Groot N.N."/>
        </authorList>
    </citation>
    <scope>NUCLEOTIDE SEQUENCE [LARGE SCALE GENOMIC DNA]</scope>
    <source>
        <strain evidence="2 3">DSM 9990</strain>
    </source>
</reference>
<dbReference type="AlphaFoldDB" id="A0A1I4U5R7"/>
<sequence length="205" mass="22713">MRPDKYIEGAFEDLRRALEKLRTESEKTLVDMARVILKAFRGRHKLFCFGNGGSAADAQHIAAEFVNKFRLERPPFPAIALTTDTSILTSVSNDRSFSDVFVRQLGALAEAGDVALGLSTSGRSENVVRALRWAREHGLYTLGLSGPDKTDMDVYCDLIVHVPIANTPRIQECHIFLAHLICGMVEILYMEETSGDLDSPGLQQC</sequence>
<name>A0A1I4U5R7_9BACT</name>
<dbReference type="InterPro" id="IPR035461">
    <property type="entry name" value="GmhA/DiaA"/>
</dbReference>
<evidence type="ECO:0000259" key="1">
    <source>
        <dbReference type="PROSITE" id="PS51464"/>
    </source>
</evidence>
<dbReference type="Gene3D" id="3.40.50.10490">
    <property type="entry name" value="Glucose-6-phosphate isomerase like protein, domain 1"/>
    <property type="match status" value="1"/>
</dbReference>
<evidence type="ECO:0000313" key="2">
    <source>
        <dbReference type="EMBL" id="SFM84376.1"/>
    </source>
</evidence>
<dbReference type="Pfam" id="PF13580">
    <property type="entry name" value="SIS_2"/>
    <property type="match status" value="1"/>
</dbReference>
<dbReference type="InterPro" id="IPR046348">
    <property type="entry name" value="SIS_dom_sf"/>
</dbReference>
<dbReference type="SUPFAM" id="SSF53697">
    <property type="entry name" value="SIS domain"/>
    <property type="match status" value="1"/>
</dbReference>
<dbReference type="GO" id="GO:0016853">
    <property type="term" value="F:isomerase activity"/>
    <property type="evidence" value="ECO:0007669"/>
    <property type="project" value="UniProtKB-KW"/>
</dbReference>
<dbReference type="OrthoDB" id="9810929at2"/>
<dbReference type="PANTHER" id="PTHR30390">
    <property type="entry name" value="SEDOHEPTULOSE 7-PHOSPHATE ISOMERASE / DNAA INITIATOR-ASSOCIATING FACTOR FOR REPLICATION INITIATION"/>
    <property type="match status" value="1"/>
</dbReference>
<dbReference type="GO" id="GO:1901135">
    <property type="term" value="P:carbohydrate derivative metabolic process"/>
    <property type="evidence" value="ECO:0007669"/>
    <property type="project" value="InterPro"/>
</dbReference>
<feature type="domain" description="SIS" evidence="1">
    <location>
        <begin position="36"/>
        <end position="195"/>
    </location>
</feature>
<dbReference type="InterPro" id="IPR001347">
    <property type="entry name" value="SIS_dom"/>
</dbReference>
<gene>
    <name evidence="2" type="ORF">SAMN05660836_01656</name>
</gene>
<dbReference type="EMBL" id="FOUU01000005">
    <property type="protein sequence ID" value="SFM84376.1"/>
    <property type="molecule type" value="Genomic_DNA"/>
</dbReference>
<dbReference type="CDD" id="cd05006">
    <property type="entry name" value="SIS_GmhA"/>
    <property type="match status" value="1"/>
</dbReference>
<proteinExistence type="predicted"/>
<dbReference type="PANTHER" id="PTHR30390:SF6">
    <property type="entry name" value="DNAA INITIATOR-ASSOCIATING PROTEIN DIAA"/>
    <property type="match status" value="1"/>
</dbReference>
<dbReference type="RefSeq" id="WP_093394935.1">
    <property type="nucleotide sequence ID" value="NZ_FOUU01000005.1"/>
</dbReference>
<keyword evidence="3" id="KW-1185">Reference proteome</keyword>
<dbReference type="Proteomes" id="UP000199611">
    <property type="component" value="Unassembled WGS sequence"/>
</dbReference>
<evidence type="ECO:0000313" key="3">
    <source>
        <dbReference type="Proteomes" id="UP000199611"/>
    </source>
</evidence>
<accession>A0A1I4U5R7</accession>
<dbReference type="PROSITE" id="PS51464">
    <property type="entry name" value="SIS"/>
    <property type="match status" value="1"/>
</dbReference>
<dbReference type="InterPro" id="IPR050099">
    <property type="entry name" value="SIS_GmhA/DiaA_subfam"/>
</dbReference>
<organism evidence="2 3">
    <name type="scientific">Thermodesulforhabdus norvegica</name>
    <dbReference type="NCBI Taxonomy" id="39841"/>
    <lineage>
        <taxon>Bacteria</taxon>
        <taxon>Pseudomonadati</taxon>
        <taxon>Thermodesulfobacteriota</taxon>
        <taxon>Syntrophobacteria</taxon>
        <taxon>Syntrophobacterales</taxon>
        <taxon>Thermodesulforhabdaceae</taxon>
        <taxon>Thermodesulforhabdus</taxon>
    </lineage>
</organism>
<keyword evidence="2" id="KW-0413">Isomerase</keyword>
<protein>
    <submittedName>
        <fullName evidence="2">Phosphoheptose isomerase</fullName>
    </submittedName>
</protein>
<dbReference type="STRING" id="39841.SAMN05660836_01656"/>